<dbReference type="RefSeq" id="WP_104429397.1">
    <property type="nucleotide sequence ID" value="NZ_PTIZ01000007.1"/>
</dbReference>
<organism evidence="1 2">
    <name type="scientific">Methylobacter tundripaludum</name>
    <dbReference type="NCBI Taxonomy" id="173365"/>
    <lineage>
        <taxon>Bacteria</taxon>
        <taxon>Pseudomonadati</taxon>
        <taxon>Pseudomonadota</taxon>
        <taxon>Gammaproteobacteria</taxon>
        <taxon>Methylococcales</taxon>
        <taxon>Methylococcaceae</taxon>
        <taxon>Methylobacter</taxon>
    </lineage>
</organism>
<name>A0A2S6HBP9_9GAMM</name>
<evidence type="ECO:0000313" key="2">
    <source>
        <dbReference type="Proteomes" id="UP000240010"/>
    </source>
</evidence>
<dbReference type="AlphaFoldDB" id="A0A2S6HBP9"/>
<reference evidence="1 2" key="1">
    <citation type="submission" date="2018-02" db="EMBL/GenBank/DDBJ databases">
        <title>Subsurface microbial communities from deep shales in Ohio and West Virginia, USA.</title>
        <authorList>
            <person name="Wrighton K."/>
        </authorList>
    </citation>
    <scope>NUCLEOTIDE SEQUENCE [LARGE SCALE GENOMIC DNA]</scope>
    <source>
        <strain evidence="1 2">OWC-DMM</strain>
    </source>
</reference>
<evidence type="ECO:0000313" key="1">
    <source>
        <dbReference type="EMBL" id="PPK74872.1"/>
    </source>
</evidence>
<gene>
    <name evidence="1" type="ORF">B0F87_107115</name>
</gene>
<dbReference type="EMBL" id="PTIZ01000007">
    <property type="protein sequence ID" value="PPK74872.1"/>
    <property type="molecule type" value="Genomic_DNA"/>
</dbReference>
<dbReference type="Proteomes" id="UP000240010">
    <property type="component" value="Unassembled WGS sequence"/>
</dbReference>
<accession>A0A2S6HBP9</accession>
<sequence length="115" mass="13408">MTVDFNRLKHFSMTYVFIEDKEDIACEYEQTEQSPVVASDGNSVSFTLRNIDQSEDKDIYSVVLIKEGDDDFYIKSDYFDDAAEPYPLDVEISDDDVKFILEGEDEVMYLYGFFE</sequence>
<proteinExistence type="predicted"/>
<comment type="caution">
    <text evidence="1">The sequence shown here is derived from an EMBL/GenBank/DDBJ whole genome shotgun (WGS) entry which is preliminary data.</text>
</comment>
<protein>
    <submittedName>
        <fullName evidence="1">Uncharacterized protein</fullName>
    </submittedName>
</protein>